<proteinExistence type="predicted"/>
<keyword evidence="1" id="KW-0472">Membrane</keyword>
<accession>A0A8K0JNH9</accession>
<keyword evidence="1" id="KW-0812">Transmembrane</keyword>
<dbReference type="AlphaFoldDB" id="A0A8K0JNH9"/>
<reference evidence="2" key="1">
    <citation type="submission" date="2020-04" db="EMBL/GenBank/DDBJ databases">
        <title>Analysis of mating type loci in Filobasidium floriforme.</title>
        <authorList>
            <person name="Nowrousian M."/>
        </authorList>
    </citation>
    <scope>NUCLEOTIDE SEQUENCE</scope>
    <source>
        <strain evidence="2">CBS 6242</strain>
    </source>
</reference>
<comment type="caution">
    <text evidence="2">The sequence shown here is derived from an EMBL/GenBank/DDBJ whole genome shotgun (WGS) entry which is preliminary data.</text>
</comment>
<gene>
    <name evidence="2" type="ORF">FFLO_02684</name>
</gene>
<evidence type="ECO:0000313" key="2">
    <source>
        <dbReference type="EMBL" id="KAG7561867.1"/>
    </source>
</evidence>
<feature type="transmembrane region" description="Helical" evidence="1">
    <location>
        <begin position="165"/>
        <end position="181"/>
    </location>
</feature>
<keyword evidence="3" id="KW-1185">Reference proteome</keyword>
<dbReference type="EMBL" id="JABELV010000044">
    <property type="protein sequence ID" value="KAG7561867.1"/>
    <property type="molecule type" value="Genomic_DNA"/>
</dbReference>
<sequence length="182" mass="20404">MAAIWLDAMQEYWSDKQSGVTLSTYADFGDLYEDLWRRVDLAHASRIDRYGPAEVNRYEVCDLVDRYGPPEIPFGQSQITAFRLEARGLGVDLVSVEQIRAWVDEPAEVGVPPKPGTAVVARVGETMVSSCLDTFIGWVIGAFMVAVLFIGVEIGFFLGKAFFKVFMFLLLKISYILYVLLT</sequence>
<feature type="transmembrane region" description="Helical" evidence="1">
    <location>
        <begin position="135"/>
        <end position="158"/>
    </location>
</feature>
<evidence type="ECO:0000256" key="1">
    <source>
        <dbReference type="SAM" id="Phobius"/>
    </source>
</evidence>
<dbReference type="Proteomes" id="UP000812966">
    <property type="component" value="Unassembled WGS sequence"/>
</dbReference>
<name>A0A8K0JNH9_9TREE</name>
<organism evidence="2 3">
    <name type="scientific">Filobasidium floriforme</name>
    <dbReference type="NCBI Taxonomy" id="5210"/>
    <lineage>
        <taxon>Eukaryota</taxon>
        <taxon>Fungi</taxon>
        <taxon>Dikarya</taxon>
        <taxon>Basidiomycota</taxon>
        <taxon>Agaricomycotina</taxon>
        <taxon>Tremellomycetes</taxon>
        <taxon>Filobasidiales</taxon>
        <taxon>Filobasidiaceae</taxon>
        <taxon>Filobasidium</taxon>
    </lineage>
</organism>
<keyword evidence="1" id="KW-1133">Transmembrane helix</keyword>
<evidence type="ECO:0000313" key="3">
    <source>
        <dbReference type="Proteomes" id="UP000812966"/>
    </source>
</evidence>
<protein>
    <submittedName>
        <fullName evidence="2">Uncharacterized protein</fullName>
    </submittedName>
</protein>